<evidence type="ECO:0000256" key="4">
    <source>
        <dbReference type="ARBA" id="ARBA00005259"/>
    </source>
</evidence>
<evidence type="ECO:0000256" key="15">
    <source>
        <dbReference type="PIRSR" id="PIRSR006769-1"/>
    </source>
</evidence>
<dbReference type="EC" id="3.5.4.26" evidence="6"/>
<dbReference type="GO" id="GO:0008703">
    <property type="term" value="F:5-amino-6-(5-phosphoribosylamino)uracil reductase activity"/>
    <property type="evidence" value="ECO:0007669"/>
    <property type="project" value="UniProtKB-EC"/>
</dbReference>
<comment type="function">
    <text evidence="1">Converts 2,5-diamino-6-(ribosylamino)-4(3h)-pyrimidinone 5'-phosphate into 5-amino-6-(ribosylamino)-2,4(1h,3h)-pyrimidinedione 5'-phosphate.</text>
</comment>
<feature type="binding site" evidence="16">
    <location>
        <position position="156"/>
    </location>
    <ligand>
        <name>NADP(+)</name>
        <dbReference type="ChEBI" id="CHEBI:58349"/>
    </ligand>
</feature>
<comment type="cofactor">
    <cofactor evidence="17">
        <name>Zn(2+)</name>
        <dbReference type="ChEBI" id="CHEBI:29105"/>
    </cofactor>
    <text evidence="17">Binds 1 zinc ion.</text>
</comment>
<evidence type="ECO:0000256" key="12">
    <source>
        <dbReference type="ARBA" id="ARBA00022857"/>
    </source>
</evidence>
<feature type="active site" description="Proton donor" evidence="15">
    <location>
        <position position="31"/>
    </location>
</feature>
<feature type="domain" description="CMP/dCMP-type deaminase" evidence="18">
    <location>
        <begin position="1"/>
        <end position="106"/>
    </location>
</feature>
<dbReference type="GO" id="GO:0009231">
    <property type="term" value="P:riboflavin biosynthetic process"/>
    <property type="evidence" value="ECO:0007669"/>
    <property type="project" value="UniProtKB-UniPathway"/>
</dbReference>
<dbReference type="InterPro" id="IPR016192">
    <property type="entry name" value="APOBEC/CMP_deaminase_Zn-bd"/>
</dbReference>
<evidence type="ECO:0000313" key="19">
    <source>
        <dbReference type="EMBL" id="SNR82542.1"/>
    </source>
</evidence>
<sequence length="311" mass="34141">MPNPSVGALLLVNDIIIAEGYTSAYGGPHAEVNAITYAQTHSPELLQKATLYVTLEPCSHHGKTPPCADLVVASGIKKVVIGTTDPHAKVAGNGIKKLMEAGIDVTVGVLESQCYEANKRFFTYHEKKRPYILLKWAETLDGYIAPAHRDKKAPVWITNLYARQLVHKWRSEEQAILVGANTVLADNPSLTTRDWEGKSPLRVVLDKSDTIPKDAQVFNEQAATIVIKSQDPEEIGSILYKKEVQSIIIEGGAKTLQRFIDTGNWDEARVFTGKTTFGNGTKAPVFPKQPTSSITQDIKGDILTTYKNKTT</sequence>
<gene>
    <name evidence="19" type="ORF">SAMN06265376_103217</name>
</gene>
<feature type="binding site" evidence="16">
    <location>
        <position position="186"/>
    </location>
    <ligand>
        <name>NADP(+)</name>
        <dbReference type="ChEBI" id="CHEBI:58349"/>
    </ligand>
</feature>
<protein>
    <recommendedName>
        <fullName evidence="8">Riboflavin biosynthesis protein RibD</fullName>
        <ecNumber evidence="7">1.1.1.193</ecNumber>
        <ecNumber evidence="6">3.5.4.26</ecNumber>
    </recommendedName>
</protein>
<feature type="binding site" evidence="16">
    <location>
        <position position="193"/>
    </location>
    <ligand>
        <name>substrate</name>
    </ligand>
</feature>
<keyword evidence="11 17" id="KW-0862">Zinc</keyword>
<evidence type="ECO:0000256" key="11">
    <source>
        <dbReference type="ARBA" id="ARBA00022833"/>
    </source>
</evidence>
<dbReference type="PIRSF" id="PIRSF006769">
    <property type="entry name" value="RibD"/>
    <property type="match status" value="1"/>
</dbReference>
<dbReference type="AlphaFoldDB" id="A0A238ZH94"/>
<evidence type="ECO:0000256" key="14">
    <source>
        <dbReference type="ARBA" id="ARBA00023268"/>
    </source>
</evidence>
<dbReference type="Proteomes" id="UP000198379">
    <property type="component" value="Unassembled WGS sequence"/>
</dbReference>
<dbReference type="PANTHER" id="PTHR38011:SF7">
    <property type="entry name" value="2,5-DIAMINO-6-RIBOSYLAMINO-4(3H)-PYRIMIDINONE 5'-PHOSPHATE REDUCTASE"/>
    <property type="match status" value="1"/>
</dbReference>
<dbReference type="InterPro" id="IPR050765">
    <property type="entry name" value="Riboflavin_Biosynth_HTPR"/>
</dbReference>
<evidence type="ECO:0000256" key="9">
    <source>
        <dbReference type="ARBA" id="ARBA00022619"/>
    </source>
</evidence>
<dbReference type="PANTHER" id="PTHR38011">
    <property type="entry name" value="DIHYDROFOLATE REDUCTASE FAMILY PROTEIN (AFU_ORTHOLOGUE AFUA_8G06820)"/>
    <property type="match status" value="1"/>
</dbReference>
<feature type="binding site" evidence="16">
    <location>
        <position position="250"/>
    </location>
    <ligand>
        <name>substrate</name>
    </ligand>
</feature>
<keyword evidence="12 16" id="KW-0521">NADP</keyword>
<evidence type="ECO:0000256" key="16">
    <source>
        <dbReference type="PIRSR" id="PIRSR006769-2"/>
    </source>
</evidence>
<dbReference type="InterPro" id="IPR016193">
    <property type="entry name" value="Cytidine_deaminase-like"/>
</dbReference>
<proteinExistence type="inferred from homology"/>
<evidence type="ECO:0000256" key="8">
    <source>
        <dbReference type="ARBA" id="ARBA00019930"/>
    </source>
</evidence>
<feature type="binding site" evidence="17">
    <location>
        <position position="58"/>
    </location>
    <ligand>
        <name>Zn(2+)</name>
        <dbReference type="ChEBI" id="CHEBI:29105"/>
        <note>catalytic</note>
    </ligand>
</feature>
<dbReference type="GO" id="GO:0008270">
    <property type="term" value="F:zinc ion binding"/>
    <property type="evidence" value="ECO:0007669"/>
    <property type="project" value="InterPro"/>
</dbReference>
<dbReference type="EMBL" id="FZNY01000003">
    <property type="protein sequence ID" value="SNR82542.1"/>
    <property type="molecule type" value="Genomic_DNA"/>
</dbReference>
<evidence type="ECO:0000259" key="18">
    <source>
        <dbReference type="PROSITE" id="PS51747"/>
    </source>
</evidence>
<dbReference type="InterPro" id="IPR004794">
    <property type="entry name" value="Eubact_RibD"/>
</dbReference>
<dbReference type="SUPFAM" id="SSF53927">
    <property type="entry name" value="Cytidine deaminase-like"/>
    <property type="match status" value="1"/>
</dbReference>
<reference evidence="19 20" key="1">
    <citation type="submission" date="2017-06" db="EMBL/GenBank/DDBJ databases">
        <authorList>
            <person name="Kim H.J."/>
            <person name="Triplett B.A."/>
        </authorList>
    </citation>
    <scope>NUCLEOTIDE SEQUENCE [LARGE SCALE GENOMIC DNA]</scope>
    <source>
        <strain evidence="19 20">DSM 25597</strain>
    </source>
</reference>
<dbReference type="PROSITE" id="PS51747">
    <property type="entry name" value="CYT_DCMP_DEAMINASES_2"/>
    <property type="match status" value="1"/>
</dbReference>
<evidence type="ECO:0000256" key="7">
    <source>
        <dbReference type="ARBA" id="ARBA00013173"/>
    </source>
</evidence>
<feature type="binding site" evidence="16">
    <location>
        <position position="170"/>
    </location>
    <ligand>
        <name>substrate</name>
    </ligand>
</feature>
<evidence type="ECO:0000313" key="20">
    <source>
        <dbReference type="Proteomes" id="UP000198379"/>
    </source>
</evidence>
<dbReference type="GO" id="GO:0052717">
    <property type="term" value="F:tRNA-specific adenosine-34 deaminase activity"/>
    <property type="evidence" value="ECO:0007669"/>
    <property type="project" value="UniProtKB-EC"/>
</dbReference>
<dbReference type="GO" id="GO:0002100">
    <property type="term" value="P:tRNA wobble adenosine to inosine editing"/>
    <property type="evidence" value="ECO:0007669"/>
    <property type="project" value="InterPro"/>
</dbReference>
<evidence type="ECO:0000256" key="5">
    <source>
        <dbReference type="ARBA" id="ARBA00007417"/>
    </source>
</evidence>
<dbReference type="GO" id="GO:0008835">
    <property type="term" value="F:diaminohydroxyphosphoribosylaminopyrimidine deaminase activity"/>
    <property type="evidence" value="ECO:0007669"/>
    <property type="project" value="UniProtKB-EC"/>
</dbReference>
<name>A0A238ZH94_9FLAO</name>
<feature type="binding site" evidence="16">
    <location>
        <position position="190"/>
    </location>
    <ligand>
        <name>substrate</name>
    </ligand>
</feature>
<evidence type="ECO:0000256" key="10">
    <source>
        <dbReference type="ARBA" id="ARBA00022723"/>
    </source>
</evidence>
<evidence type="ECO:0000256" key="13">
    <source>
        <dbReference type="ARBA" id="ARBA00023002"/>
    </source>
</evidence>
<organism evidence="19 20">
    <name type="scientific">Dokdonia pacifica</name>
    <dbReference type="NCBI Taxonomy" id="1627892"/>
    <lineage>
        <taxon>Bacteria</taxon>
        <taxon>Pseudomonadati</taxon>
        <taxon>Bacteroidota</taxon>
        <taxon>Flavobacteriia</taxon>
        <taxon>Flavobacteriales</taxon>
        <taxon>Flavobacteriaceae</taxon>
        <taxon>Dokdonia</taxon>
    </lineage>
</organism>
<evidence type="ECO:0000256" key="1">
    <source>
        <dbReference type="ARBA" id="ARBA00002151"/>
    </source>
</evidence>
<keyword evidence="14" id="KW-0511">Multifunctional enzyme</keyword>
<dbReference type="UniPathway" id="UPA00275">
    <property type="reaction ID" value="UER00401"/>
</dbReference>
<dbReference type="Gene3D" id="3.40.430.10">
    <property type="entry name" value="Dihydrofolate Reductase, subunit A"/>
    <property type="match status" value="1"/>
</dbReference>
<keyword evidence="9" id="KW-0686">Riboflavin biosynthesis</keyword>
<dbReference type="InterPro" id="IPR002125">
    <property type="entry name" value="CMP_dCMP_dom"/>
</dbReference>
<keyword evidence="20" id="KW-1185">Reference proteome</keyword>
<dbReference type="NCBIfam" id="TIGR00326">
    <property type="entry name" value="eubact_ribD"/>
    <property type="match status" value="1"/>
</dbReference>
<dbReference type="InterPro" id="IPR024072">
    <property type="entry name" value="DHFR-like_dom_sf"/>
</dbReference>
<accession>A0A238ZH94</accession>
<evidence type="ECO:0000256" key="6">
    <source>
        <dbReference type="ARBA" id="ARBA00012766"/>
    </source>
</evidence>
<keyword evidence="10 17" id="KW-0479">Metal-binding</keyword>
<feature type="binding site" evidence="16">
    <location>
        <position position="182"/>
    </location>
    <ligand>
        <name>NADP(+)</name>
        <dbReference type="ChEBI" id="CHEBI:58349"/>
    </ligand>
</feature>
<comment type="similarity">
    <text evidence="4">In the N-terminal section; belongs to the cytidine and deoxycytidylate deaminase family.</text>
</comment>
<comment type="similarity">
    <text evidence="5">In the C-terminal section; belongs to the HTP reductase family.</text>
</comment>
<dbReference type="InterPro" id="IPR002734">
    <property type="entry name" value="RibDG_C"/>
</dbReference>
<evidence type="ECO:0000256" key="2">
    <source>
        <dbReference type="ARBA" id="ARBA00004882"/>
    </source>
</evidence>
<dbReference type="CDD" id="cd01284">
    <property type="entry name" value="Riboflavin_deaminase-reductase"/>
    <property type="match status" value="1"/>
</dbReference>
<dbReference type="EC" id="1.1.1.193" evidence="7"/>
<feature type="binding site" evidence="17">
    <location>
        <position position="29"/>
    </location>
    <ligand>
        <name>Zn(2+)</name>
        <dbReference type="ChEBI" id="CHEBI:29105"/>
        <note>catalytic</note>
    </ligand>
</feature>
<dbReference type="Pfam" id="PF00383">
    <property type="entry name" value="dCMP_cyt_deam_1"/>
    <property type="match status" value="1"/>
</dbReference>
<evidence type="ECO:0000256" key="17">
    <source>
        <dbReference type="PIRSR" id="PIRSR006769-3"/>
    </source>
</evidence>
<evidence type="ECO:0000256" key="3">
    <source>
        <dbReference type="ARBA" id="ARBA00004910"/>
    </source>
</evidence>
<dbReference type="PROSITE" id="PS00903">
    <property type="entry name" value="CYT_DCMP_DEAMINASES_1"/>
    <property type="match status" value="1"/>
</dbReference>
<keyword evidence="13" id="KW-0560">Oxidoreductase</keyword>
<dbReference type="SUPFAM" id="SSF53597">
    <property type="entry name" value="Dihydrofolate reductase-like"/>
    <property type="match status" value="1"/>
</dbReference>
<comment type="pathway">
    <text evidence="3">Cofactor biosynthesis; riboflavin biosynthesis; 5-amino-6-(D-ribitylamino)uracil from GTP: step 3/4.</text>
</comment>
<dbReference type="Pfam" id="PF01872">
    <property type="entry name" value="RibD_C"/>
    <property type="match status" value="1"/>
</dbReference>
<feature type="binding site" evidence="17">
    <location>
        <position position="67"/>
    </location>
    <ligand>
        <name>Zn(2+)</name>
        <dbReference type="ChEBI" id="CHEBI:29105"/>
        <note>catalytic</note>
    </ligand>
</feature>
<dbReference type="Gene3D" id="3.40.140.10">
    <property type="entry name" value="Cytidine Deaminase, domain 2"/>
    <property type="match status" value="1"/>
</dbReference>
<feature type="binding site" evidence="16">
    <location>
        <position position="137"/>
    </location>
    <ligand>
        <name>NADP(+)</name>
        <dbReference type="ChEBI" id="CHEBI:58349"/>
    </ligand>
</feature>
<comment type="pathway">
    <text evidence="2">Cofactor biosynthesis; riboflavin biosynthesis; 5-amino-6-(D-ribitylamino)uracil from GTP: step 2/4.</text>
</comment>